<dbReference type="SUPFAM" id="SSF48452">
    <property type="entry name" value="TPR-like"/>
    <property type="match status" value="3"/>
</dbReference>
<dbReference type="SUPFAM" id="SSF52540">
    <property type="entry name" value="P-loop containing nucleoside triphosphate hydrolases"/>
    <property type="match status" value="1"/>
</dbReference>
<dbReference type="PANTHER" id="PTHR46082:SF6">
    <property type="entry name" value="AAA+ ATPASE DOMAIN-CONTAINING PROTEIN-RELATED"/>
    <property type="match status" value="1"/>
</dbReference>
<dbReference type="SMART" id="SM00028">
    <property type="entry name" value="TPR"/>
    <property type="match status" value="4"/>
</dbReference>
<feature type="domain" description="Fungal death-pathway protein SesB" evidence="2">
    <location>
        <begin position="2"/>
        <end position="25"/>
    </location>
</feature>
<dbReference type="Gene3D" id="3.40.50.300">
    <property type="entry name" value="P-loop containing nucleotide triphosphate hydrolases"/>
    <property type="match status" value="1"/>
</dbReference>
<feature type="region of interest" description="Disordered" evidence="1">
    <location>
        <begin position="934"/>
        <end position="979"/>
    </location>
</feature>
<gene>
    <name evidence="3" type="ORF">N7452_011213</name>
</gene>
<sequence length="979" mass="111066">MASNSISFSGTNYGVQVGVNHGSIYPPIERPETPPAPFSNCPFRRDPDFVDRGTLLEEVYQKGCVPAARIALVGLGGVGKSQLAIECCYRIEERSPQTWVFWIHAANAERFEKSCWDIVNRLKIPRRKDPKANVFQLIYNWFLDKRNGKWVVVLDNVDDSRFLHETPANANGQEGTEGPLLEYFPVTDSGSIVITSRTRDAVDSLVEPGDIIAIGPMNESDAAELFSKKLGEPGTQDANQLIRELDFMPLAIVQAAAHIRHRAPRLSVSQYLQKFQQNDRERIRLLKHEKGQLRRDREAKNSILVTWQISFDHIQRVHPAAADVLSLMCLFDRQGIPENLIRYYKREMDDNHSLASSESRGFSSILHDSAKADTSNPALKAASAVEPESETSSVHSTDSLFEDCISTLRDYSLVHIDVDDTAFEMHRLVQIAMRQWLEAHGQLEQWKKRFTGILLLNFPTERWDRWSVCQLLLPHVLSAVKQPPTKELTLGKWAQLIQTTAEFTLDKGNYARSEELATLAFNTRANLFGSQDERTLDSLSVVGQATHQQGKWKIAEQVHRQVIDAHTQISGPESSATLTGMNNLASIYWAQGRWDEAEQIHLQVLEVRKRINGPEDLDTLASMSNLASTYEEQGRLNQAEHLQSQVLEAHKHIRGPKHPHTLTSMGNLALIYNRQGRWSEANELEMQVIEVYKRVLGPEHPETLLSMSNLATTYSHQGQWDQAEELQVQVLDMRKRIMGPEHPDTLMSMNNLASIYRYQGLWDESHDLRVQVLEVRKRILGPEHPDTLASMSNLASTYNDQGRWDEGQELDLQVLDVRKRILGPEHPDTLMSMGNLASVYSEQGQWSKAQELEEQVLRIRKEVLGPEHPDTLLGMNNYAHTLWLSDHNSSAIRLMTDCVQISIRTMGPEHPDTIHATSVLDKWRETKMPLCAEDVESPPEKLGEAIEDEGTKSQPTVSKADPQPSRRKRSIISRLFRKN</sequence>
<dbReference type="InterPro" id="IPR019734">
    <property type="entry name" value="TPR_rpt"/>
</dbReference>
<dbReference type="Proteomes" id="UP001147695">
    <property type="component" value="Unassembled WGS sequence"/>
</dbReference>
<dbReference type="Pfam" id="PF13374">
    <property type="entry name" value="TPR_10"/>
    <property type="match status" value="3"/>
</dbReference>
<accession>A0A9W9U8V7</accession>
<protein>
    <recommendedName>
        <fullName evidence="2">Fungal death-pathway protein SesB domain-containing protein</fullName>
    </recommendedName>
</protein>
<evidence type="ECO:0000313" key="4">
    <source>
        <dbReference type="Proteomes" id="UP001147695"/>
    </source>
</evidence>
<dbReference type="Pfam" id="PF13424">
    <property type="entry name" value="TPR_12"/>
    <property type="match status" value="3"/>
</dbReference>
<organism evidence="3 4">
    <name type="scientific">Penicillium brevicompactum</name>
    <dbReference type="NCBI Taxonomy" id="5074"/>
    <lineage>
        <taxon>Eukaryota</taxon>
        <taxon>Fungi</taxon>
        <taxon>Dikarya</taxon>
        <taxon>Ascomycota</taxon>
        <taxon>Pezizomycotina</taxon>
        <taxon>Eurotiomycetes</taxon>
        <taxon>Eurotiomycetidae</taxon>
        <taxon>Eurotiales</taxon>
        <taxon>Aspergillaceae</taxon>
        <taxon>Penicillium</taxon>
    </lineage>
</organism>
<reference evidence="3" key="2">
    <citation type="journal article" date="2023" name="IMA Fungus">
        <title>Comparative genomic study of the Penicillium genus elucidates a diverse pangenome and 15 lateral gene transfer events.</title>
        <authorList>
            <person name="Petersen C."/>
            <person name="Sorensen T."/>
            <person name="Nielsen M.R."/>
            <person name="Sondergaard T.E."/>
            <person name="Sorensen J.L."/>
            <person name="Fitzpatrick D.A."/>
            <person name="Frisvad J.C."/>
            <person name="Nielsen K.L."/>
        </authorList>
    </citation>
    <scope>NUCLEOTIDE SEQUENCE</scope>
    <source>
        <strain evidence="3">IBT 35673</strain>
    </source>
</reference>
<dbReference type="Pfam" id="PF17046">
    <property type="entry name" value="Ses_B"/>
    <property type="match status" value="1"/>
</dbReference>
<feature type="compositionally biased region" description="Basic residues" evidence="1">
    <location>
        <begin position="965"/>
        <end position="979"/>
    </location>
</feature>
<reference evidence="3" key="1">
    <citation type="submission" date="2022-12" db="EMBL/GenBank/DDBJ databases">
        <authorList>
            <person name="Petersen C."/>
        </authorList>
    </citation>
    <scope>NUCLEOTIDE SEQUENCE</scope>
    <source>
        <strain evidence="3">IBT 35673</strain>
    </source>
</reference>
<dbReference type="AlphaFoldDB" id="A0A9W9U8V7"/>
<evidence type="ECO:0000259" key="2">
    <source>
        <dbReference type="Pfam" id="PF17046"/>
    </source>
</evidence>
<evidence type="ECO:0000256" key="1">
    <source>
        <dbReference type="SAM" id="MobiDB-lite"/>
    </source>
</evidence>
<name>A0A9W9U8V7_PENBR</name>
<proteinExistence type="predicted"/>
<dbReference type="InterPro" id="IPR053137">
    <property type="entry name" value="NLR-like"/>
</dbReference>
<dbReference type="PRINTS" id="PR00381">
    <property type="entry name" value="KINESINLIGHT"/>
</dbReference>
<dbReference type="Gene3D" id="1.25.40.10">
    <property type="entry name" value="Tetratricopeptide repeat domain"/>
    <property type="match status" value="3"/>
</dbReference>
<dbReference type="InterPro" id="IPR031469">
    <property type="entry name" value="SesB_dom"/>
</dbReference>
<dbReference type="EMBL" id="JAPZBQ010000006">
    <property type="protein sequence ID" value="KAJ5322924.1"/>
    <property type="molecule type" value="Genomic_DNA"/>
</dbReference>
<dbReference type="InterPro" id="IPR011990">
    <property type="entry name" value="TPR-like_helical_dom_sf"/>
</dbReference>
<comment type="caution">
    <text evidence="3">The sequence shown here is derived from an EMBL/GenBank/DDBJ whole genome shotgun (WGS) entry which is preliminary data.</text>
</comment>
<evidence type="ECO:0000313" key="3">
    <source>
        <dbReference type="EMBL" id="KAJ5322924.1"/>
    </source>
</evidence>
<dbReference type="PANTHER" id="PTHR46082">
    <property type="entry name" value="ATP/GTP-BINDING PROTEIN-RELATED"/>
    <property type="match status" value="1"/>
</dbReference>
<dbReference type="InterPro" id="IPR027417">
    <property type="entry name" value="P-loop_NTPase"/>
</dbReference>